<evidence type="ECO:0008006" key="4">
    <source>
        <dbReference type="Google" id="ProtNLM"/>
    </source>
</evidence>
<dbReference type="AlphaFoldDB" id="A0A1X7RT15"/>
<organism evidence="2 3">
    <name type="scientific">Zymoseptoria tritici (strain ST99CH_3D7)</name>
    <dbReference type="NCBI Taxonomy" id="1276538"/>
    <lineage>
        <taxon>Eukaryota</taxon>
        <taxon>Fungi</taxon>
        <taxon>Dikarya</taxon>
        <taxon>Ascomycota</taxon>
        <taxon>Pezizomycotina</taxon>
        <taxon>Dothideomycetes</taxon>
        <taxon>Dothideomycetidae</taxon>
        <taxon>Mycosphaerellales</taxon>
        <taxon>Mycosphaerellaceae</taxon>
        <taxon>Zymoseptoria</taxon>
    </lineage>
</organism>
<protein>
    <recommendedName>
        <fullName evidence="4">Granulins domain-containing protein</fullName>
    </recommendedName>
</protein>
<feature type="chain" id="PRO_5012824114" description="Granulins domain-containing protein" evidence="1">
    <location>
        <begin position="18"/>
        <end position="83"/>
    </location>
</feature>
<gene>
    <name evidence="2" type="ORF">ZT3D7_G5682</name>
</gene>
<dbReference type="Proteomes" id="UP000215127">
    <property type="component" value="Chromosome 5"/>
</dbReference>
<reference evidence="2 3" key="1">
    <citation type="submission" date="2016-06" db="EMBL/GenBank/DDBJ databases">
        <authorList>
            <person name="Kjaerup R.B."/>
            <person name="Dalgaard T.S."/>
            <person name="Juul-Madsen H.R."/>
        </authorList>
    </citation>
    <scope>NUCLEOTIDE SEQUENCE [LARGE SCALE GENOMIC DNA]</scope>
</reference>
<feature type="signal peptide" evidence="1">
    <location>
        <begin position="1"/>
        <end position="17"/>
    </location>
</feature>
<name>A0A1X7RT15_ZYMT9</name>
<keyword evidence="3" id="KW-1185">Reference proteome</keyword>
<keyword evidence="1" id="KW-0732">Signal</keyword>
<accession>A0A1X7RT15</accession>
<evidence type="ECO:0000313" key="3">
    <source>
        <dbReference type="Proteomes" id="UP000215127"/>
    </source>
</evidence>
<evidence type="ECO:0000313" key="2">
    <source>
        <dbReference type="EMBL" id="SMQ50529.1"/>
    </source>
</evidence>
<evidence type="ECO:0000256" key="1">
    <source>
        <dbReference type="SAM" id="SignalP"/>
    </source>
</evidence>
<sequence>MKLHVFGIIAVATLVTAWRPCAKGGEGAGCGAWPCCGHYGCGHDNQCHLQCEWGGKFCRDDDNVCCSSNAGPVCRPGDCNWDQ</sequence>
<dbReference type="EMBL" id="LT853696">
    <property type="protein sequence ID" value="SMQ50529.1"/>
    <property type="molecule type" value="Genomic_DNA"/>
</dbReference>
<proteinExistence type="predicted"/>